<dbReference type="RefSeq" id="WP_216939964.1">
    <property type="nucleotide sequence ID" value="NZ_CP077062.1"/>
</dbReference>
<accession>A0A975SYU5</accession>
<proteinExistence type="predicted"/>
<dbReference type="EMBL" id="CP077062">
    <property type="protein sequence ID" value="QWZ08474.1"/>
    <property type="molecule type" value="Genomic_DNA"/>
</dbReference>
<keyword evidence="3" id="KW-1185">Reference proteome</keyword>
<name>A0A975SYU5_9ACTN</name>
<feature type="transmembrane region" description="Helical" evidence="1">
    <location>
        <begin position="21"/>
        <end position="43"/>
    </location>
</feature>
<sequence length="148" mass="15762">MTSSTSTSTRTDRPATSAPTSTYAVFSSLVGLAALVVLAQGLWAGLFLEHDGKRDAAASWIDVHARGADLAILLAVLATVWAVWKLRSRRDLWAGSLVLVVLLVLESYLGGAIRDAGKDTLTAVHVPLAMLLMGVAVWLPVRARSGRR</sequence>
<organism evidence="2 3">
    <name type="scientific">Nocardioides panacis</name>
    <dbReference type="NCBI Taxonomy" id="2849501"/>
    <lineage>
        <taxon>Bacteria</taxon>
        <taxon>Bacillati</taxon>
        <taxon>Actinomycetota</taxon>
        <taxon>Actinomycetes</taxon>
        <taxon>Propionibacteriales</taxon>
        <taxon>Nocardioidaceae</taxon>
        <taxon>Nocardioides</taxon>
    </lineage>
</organism>
<dbReference type="Proteomes" id="UP000683575">
    <property type="component" value="Chromosome"/>
</dbReference>
<feature type="transmembrane region" description="Helical" evidence="1">
    <location>
        <begin position="91"/>
        <end position="109"/>
    </location>
</feature>
<dbReference type="AlphaFoldDB" id="A0A975SYU5"/>
<evidence type="ECO:0000313" key="3">
    <source>
        <dbReference type="Proteomes" id="UP000683575"/>
    </source>
</evidence>
<feature type="transmembrane region" description="Helical" evidence="1">
    <location>
        <begin position="121"/>
        <end position="141"/>
    </location>
</feature>
<reference evidence="2" key="1">
    <citation type="submission" date="2021-06" db="EMBL/GenBank/DDBJ databases">
        <title>Complete genome sequence of Nocardioides sp. G188.</title>
        <authorList>
            <person name="Im W.-T."/>
        </authorList>
    </citation>
    <scope>NUCLEOTIDE SEQUENCE</scope>
    <source>
        <strain evidence="2">G188</strain>
    </source>
</reference>
<dbReference type="KEGG" id="nps:KRR39_00940"/>
<keyword evidence="1" id="KW-1133">Transmembrane helix</keyword>
<feature type="transmembrane region" description="Helical" evidence="1">
    <location>
        <begin position="63"/>
        <end position="84"/>
    </location>
</feature>
<keyword evidence="1" id="KW-0812">Transmembrane</keyword>
<evidence type="ECO:0000256" key="1">
    <source>
        <dbReference type="SAM" id="Phobius"/>
    </source>
</evidence>
<protein>
    <submittedName>
        <fullName evidence="2">Uncharacterized protein</fullName>
    </submittedName>
</protein>
<evidence type="ECO:0000313" key="2">
    <source>
        <dbReference type="EMBL" id="QWZ08474.1"/>
    </source>
</evidence>
<keyword evidence="1" id="KW-0472">Membrane</keyword>
<gene>
    <name evidence="2" type="ORF">KRR39_00940</name>
</gene>